<evidence type="ECO:0000313" key="2">
    <source>
        <dbReference type="EMBL" id="KAJ8949075.1"/>
    </source>
</evidence>
<dbReference type="AlphaFoldDB" id="A0AAV8YD37"/>
<comment type="caution">
    <text evidence="2">The sequence shown here is derived from an EMBL/GenBank/DDBJ whole genome shotgun (WGS) entry which is preliminary data.</text>
</comment>
<dbReference type="PANTHER" id="PTHR13067">
    <property type="entry name" value="CASPASE-ACTIVATED DNASE"/>
    <property type="match status" value="1"/>
</dbReference>
<evidence type="ECO:0000313" key="3">
    <source>
        <dbReference type="Proteomes" id="UP001162162"/>
    </source>
</evidence>
<dbReference type="Proteomes" id="UP001162162">
    <property type="component" value="Unassembled WGS sequence"/>
</dbReference>
<dbReference type="InterPro" id="IPR044925">
    <property type="entry name" value="His-Me_finger_sf"/>
</dbReference>
<dbReference type="EMBL" id="JAPWTK010000124">
    <property type="protein sequence ID" value="KAJ8949075.1"/>
    <property type="molecule type" value="Genomic_DNA"/>
</dbReference>
<dbReference type="SUPFAM" id="SSF54060">
    <property type="entry name" value="His-Me finger endonucleases"/>
    <property type="match status" value="1"/>
</dbReference>
<name>A0AAV8YD37_9CUCU</name>
<evidence type="ECO:0000259" key="1">
    <source>
        <dbReference type="Pfam" id="PF09230"/>
    </source>
</evidence>
<proteinExistence type="predicted"/>
<sequence length="369" mass="41649">MKSICDRSGRFTCQGRWDKAWCLYSPPHNINPYTSREARIIFQTWNLDHRKERSRAIIPTVRNTLLAVANHDIKNGKKCEDIDSDNNLDKVCIDVKSIYNDLFTISNLKIVHIVCHDKGAHSSFKGRLYLLRSGETTEPNFFTTIVLNSNHKRVQVKYQVNIGKLTVTSRCCLTSNLCVFDIGAVGGHYSFVNTGPEYLELGHESRKQQKDSMKTLNQKDSCMAQASLISDRSYSLSYCLESHSSGNDSSIAFTPLFDFEHEPPSPLLFGFSKYSFTVPITNCDVDIKIYRQLSNRNANQSISHSSFVSYPIIFSSKVALVINLYTLTTFRCPIRWALSIACRSFIGFQSCSTNITVSAPVKFSPSPPT</sequence>
<accession>A0AAV8YD37</accession>
<dbReference type="GO" id="GO:0006309">
    <property type="term" value="P:apoptotic DNA fragmentation"/>
    <property type="evidence" value="ECO:0007669"/>
    <property type="project" value="InterPro"/>
</dbReference>
<dbReference type="PANTHER" id="PTHR13067:SF2">
    <property type="entry name" value="CASPASE-ACTIVATED DNASE"/>
    <property type="match status" value="1"/>
</dbReference>
<dbReference type="GO" id="GO:0016787">
    <property type="term" value="F:hydrolase activity"/>
    <property type="evidence" value="ECO:0007669"/>
    <property type="project" value="InterPro"/>
</dbReference>
<dbReference type="InterPro" id="IPR039729">
    <property type="entry name" value="DFF40"/>
</dbReference>
<keyword evidence="3" id="KW-1185">Reference proteome</keyword>
<dbReference type="GO" id="GO:0005737">
    <property type="term" value="C:cytoplasm"/>
    <property type="evidence" value="ECO:0007669"/>
    <property type="project" value="InterPro"/>
</dbReference>
<protein>
    <recommendedName>
        <fullName evidence="1">DNA fragmentation factor 40 C-terminal domain-containing protein</fullName>
    </recommendedName>
</protein>
<dbReference type="InterPro" id="IPR015311">
    <property type="entry name" value="DFF40_C"/>
</dbReference>
<reference evidence="2" key="1">
    <citation type="journal article" date="2023" name="Insect Mol. Biol.">
        <title>Genome sequencing provides insights into the evolution of gene families encoding plant cell wall-degrading enzymes in longhorned beetles.</title>
        <authorList>
            <person name="Shin N.R."/>
            <person name="Okamura Y."/>
            <person name="Kirsch R."/>
            <person name="Pauchet Y."/>
        </authorList>
    </citation>
    <scope>NUCLEOTIDE SEQUENCE</scope>
    <source>
        <strain evidence="2">AMC_N1</strain>
    </source>
</reference>
<dbReference type="Pfam" id="PF09230">
    <property type="entry name" value="DFF40"/>
    <property type="match status" value="1"/>
</dbReference>
<gene>
    <name evidence="2" type="ORF">NQ318_016979</name>
</gene>
<feature type="domain" description="DNA fragmentation factor 40 C-terminal" evidence="1">
    <location>
        <begin position="2"/>
        <end position="122"/>
    </location>
</feature>
<dbReference type="GO" id="GO:0004520">
    <property type="term" value="F:DNA endonuclease activity"/>
    <property type="evidence" value="ECO:0007669"/>
    <property type="project" value="InterPro"/>
</dbReference>
<organism evidence="2 3">
    <name type="scientific">Aromia moschata</name>
    <dbReference type="NCBI Taxonomy" id="1265417"/>
    <lineage>
        <taxon>Eukaryota</taxon>
        <taxon>Metazoa</taxon>
        <taxon>Ecdysozoa</taxon>
        <taxon>Arthropoda</taxon>
        <taxon>Hexapoda</taxon>
        <taxon>Insecta</taxon>
        <taxon>Pterygota</taxon>
        <taxon>Neoptera</taxon>
        <taxon>Endopterygota</taxon>
        <taxon>Coleoptera</taxon>
        <taxon>Polyphaga</taxon>
        <taxon>Cucujiformia</taxon>
        <taxon>Chrysomeloidea</taxon>
        <taxon>Cerambycidae</taxon>
        <taxon>Cerambycinae</taxon>
        <taxon>Callichromatini</taxon>
        <taxon>Aromia</taxon>
    </lineage>
</organism>
<dbReference type="GO" id="GO:0005634">
    <property type="term" value="C:nucleus"/>
    <property type="evidence" value="ECO:0007669"/>
    <property type="project" value="InterPro"/>
</dbReference>